<keyword evidence="2" id="KW-0489">Methyltransferase</keyword>
<sequence>MFETPECRWRALQMRNPLAASAFLYGVKTTRIYCRPTCPSRLARQANVVFFDSATEAECAGFRACKRCKPSQSDFEPDRAQHRKAVRKACELMDAAGGRLTLETLANSVGLSPRYFHGVFKGLMGVTPSVYAVRVRKDKERHAGPRSEESEEARLGDKGPPLPRNEDNGTTVSGRLCWSFHSTLCCSSSLLTWRSQKRQVGFSVKWSAAEQHLPCSRRC</sequence>
<dbReference type="Gene3D" id="1.10.10.60">
    <property type="entry name" value="Homeodomain-like"/>
    <property type="match status" value="1"/>
</dbReference>
<dbReference type="GO" id="GO:0008270">
    <property type="term" value="F:zinc ion binding"/>
    <property type="evidence" value="ECO:0007669"/>
    <property type="project" value="InterPro"/>
</dbReference>
<organism evidence="8 9">
    <name type="scientific">Parachaetomium inaequale</name>
    <dbReference type="NCBI Taxonomy" id="2588326"/>
    <lineage>
        <taxon>Eukaryota</taxon>
        <taxon>Fungi</taxon>
        <taxon>Dikarya</taxon>
        <taxon>Ascomycota</taxon>
        <taxon>Pezizomycotina</taxon>
        <taxon>Sordariomycetes</taxon>
        <taxon>Sordariomycetidae</taxon>
        <taxon>Sordariales</taxon>
        <taxon>Chaetomiaceae</taxon>
        <taxon>Parachaetomium</taxon>
    </lineage>
</organism>
<evidence type="ECO:0000256" key="3">
    <source>
        <dbReference type="ARBA" id="ARBA00023015"/>
    </source>
</evidence>
<evidence type="ECO:0000313" key="9">
    <source>
        <dbReference type="Proteomes" id="UP001303115"/>
    </source>
</evidence>
<dbReference type="Pfam" id="PF02805">
    <property type="entry name" value="Ada_Zn_binding"/>
    <property type="match status" value="1"/>
</dbReference>
<feature type="region of interest" description="Disordered" evidence="6">
    <location>
        <begin position="137"/>
        <end position="168"/>
    </location>
</feature>
<protein>
    <submittedName>
        <fullName evidence="8">Metal binding domain of Ada-domain-containing protein</fullName>
    </submittedName>
</protein>
<evidence type="ECO:0000256" key="1">
    <source>
        <dbReference type="ARBA" id="ARBA00001947"/>
    </source>
</evidence>
<dbReference type="PROSITE" id="PS01124">
    <property type="entry name" value="HTH_ARAC_FAMILY_2"/>
    <property type="match status" value="1"/>
</dbReference>
<dbReference type="AlphaFoldDB" id="A0AAN6PGR5"/>
<dbReference type="SUPFAM" id="SSF57884">
    <property type="entry name" value="Ada DNA repair protein, N-terminal domain (N-Ada 10)"/>
    <property type="match status" value="1"/>
</dbReference>
<dbReference type="SUPFAM" id="SSF46689">
    <property type="entry name" value="Homeodomain-like"/>
    <property type="match status" value="1"/>
</dbReference>
<keyword evidence="3" id="KW-0805">Transcription regulation</keyword>
<keyword evidence="2" id="KW-0808">Transferase</keyword>
<keyword evidence="5" id="KW-0804">Transcription</keyword>
<evidence type="ECO:0000256" key="2">
    <source>
        <dbReference type="ARBA" id="ARBA00022603"/>
    </source>
</evidence>
<dbReference type="Gene3D" id="3.40.10.10">
    <property type="entry name" value="DNA Methylphosphotriester Repair Domain"/>
    <property type="match status" value="1"/>
</dbReference>
<evidence type="ECO:0000256" key="6">
    <source>
        <dbReference type="SAM" id="MobiDB-lite"/>
    </source>
</evidence>
<dbReference type="InterPro" id="IPR004026">
    <property type="entry name" value="Ada_DNA_repair_Zn-bd"/>
</dbReference>
<dbReference type="GO" id="GO:0006281">
    <property type="term" value="P:DNA repair"/>
    <property type="evidence" value="ECO:0007669"/>
    <property type="project" value="InterPro"/>
</dbReference>
<evidence type="ECO:0000313" key="8">
    <source>
        <dbReference type="EMBL" id="KAK4040442.1"/>
    </source>
</evidence>
<evidence type="ECO:0000256" key="5">
    <source>
        <dbReference type="ARBA" id="ARBA00023163"/>
    </source>
</evidence>
<dbReference type="GO" id="GO:0043565">
    <property type="term" value="F:sequence-specific DNA binding"/>
    <property type="evidence" value="ECO:0007669"/>
    <property type="project" value="InterPro"/>
</dbReference>
<gene>
    <name evidence="8" type="ORF">C8A01DRAFT_15706</name>
</gene>
<dbReference type="InterPro" id="IPR035451">
    <property type="entry name" value="Ada-like_dom_sf"/>
</dbReference>
<reference evidence="9" key="1">
    <citation type="journal article" date="2023" name="Mol. Phylogenet. Evol.">
        <title>Genome-scale phylogeny and comparative genomics of the fungal order Sordariales.</title>
        <authorList>
            <person name="Hensen N."/>
            <person name="Bonometti L."/>
            <person name="Westerberg I."/>
            <person name="Brannstrom I.O."/>
            <person name="Guillou S."/>
            <person name="Cros-Aarteil S."/>
            <person name="Calhoun S."/>
            <person name="Haridas S."/>
            <person name="Kuo A."/>
            <person name="Mondo S."/>
            <person name="Pangilinan J."/>
            <person name="Riley R."/>
            <person name="LaButti K."/>
            <person name="Andreopoulos B."/>
            <person name="Lipzen A."/>
            <person name="Chen C."/>
            <person name="Yan M."/>
            <person name="Daum C."/>
            <person name="Ng V."/>
            <person name="Clum A."/>
            <person name="Steindorff A."/>
            <person name="Ohm R.A."/>
            <person name="Martin F."/>
            <person name="Silar P."/>
            <person name="Natvig D.O."/>
            <person name="Lalanne C."/>
            <person name="Gautier V."/>
            <person name="Ament-Velasquez S.L."/>
            <person name="Kruys A."/>
            <person name="Hutchinson M.I."/>
            <person name="Powell A.J."/>
            <person name="Barry K."/>
            <person name="Miller A.N."/>
            <person name="Grigoriev I.V."/>
            <person name="Debuchy R."/>
            <person name="Gladieux P."/>
            <person name="Hiltunen Thoren M."/>
            <person name="Johannesson H."/>
        </authorList>
    </citation>
    <scope>NUCLEOTIDE SEQUENCE [LARGE SCALE GENOMIC DNA]</scope>
    <source>
        <strain evidence="9">CBS 284.82</strain>
    </source>
</reference>
<dbReference type="GO" id="GO:0032259">
    <property type="term" value="P:methylation"/>
    <property type="evidence" value="ECO:0007669"/>
    <property type="project" value="UniProtKB-KW"/>
</dbReference>
<evidence type="ECO:0000259" key="7">
    <source>
        <dbReference type="PROSITE" id="PS01124"/>
    </source>
</evidence>
<keyword evidence="4" id="KW-0010">Activator</keyword>
<dbReference type="Pfam" id="PF00165">
    <property type="entry name" value="HTH_AraC"/>
    <property type="match status" value="1"/>
</dbReference>
<name>A0AAN6PGR5_9PEZI</name>
<evidence type="ECO:0000256" key="4">
    <source>
        <dbReference type="ARBA" id="ARBA00023159"/>
    </source>
</evidence>
<dbReference type="Proteomes" id="UP001303115">
    <property type="component" value="Unassembled WGS sequence"/>
</dbReference>
<dbReference type="InterPro" id="IPR009057">
    <property type="entry name" value="Homeodomain-like_sf"/>
</dbReference>
<dbReference type="InterPro" id="IPR018060">
    <property type="entry name" value="HTH_AraC"/>
</dbReference>
<dbReference type="GO" id="GO:0003700">
    <property type="term" value="F:DNA-binding transcription factor activity"/>
    <property type="evidence" value="ECO:0007669"/>
    <property type="project" value="InterPro"/>
</dbReference>
<feature type="compositionally biased region" description="Basic and acidic residues" evidence="6">
    <location>
        <begin position="137"/>
        <end position="157"/>
    </location>
</feature>
<comment type="caution">
    <text evidence="8">The sequence shown here is derived from an EMBL/GenBank/DDBJ whole genome shotgun (WGS) entry which is preliminary data.</text>
</comment>
<dbReference type="GO" id="GO:0008168">
    <property type="term" value="F:methyltransferase activity"/>
    <property type="evidence" value="ECO:0007669"/>
    <property type="project" value="UniProtKB-KW"/>
</dbReference>
<proteinExistence type="predicted"/>
<accession>A0AAN6PGR5</accession>
<feature type="domain" description="HTH araC/xylS-type" evidence="7">
    <location>
        <begin position="87"/>
        <end position="136"/>
    </location>
</feature>
<dbReference type="EMBL" id="MU854377">
    <property type="protein sequence ID" value="KAK4040442.1"/>
    <property type="molecule type" value="Genomic_DNA"/>
</dbReference>
<keyword evidence="9" id="KW-1185">Reference proteome</keyword>
<comment type="cofactor">
    <cofactor evidence="1">
        <name>Zn(2+)</name>
        <dbReference type="ChEBI" id="CHEBI:29105"/>
    </cofactor>
</comment>